<evidence type="ECO:0000259" key="3">
    <source>
        <dbReference type="Pfam" id="PF08797"/>
    </source>
</evidence>
<dbReference type="PROSITE" id="PS51318">
    <property type="entry name" value="TAT"/>
    <property type="match status" value="1"/>
</dbReference>
<dbReference type="RefSeq" id="WP_188720116.1">
    <property type="nucleotide sequence ID" value="NZ_BMIF01000003.1"/>
</dbReference>
<dbReference type="Pfam" id="PF08797">
    <property type="entry name" value="HIRAN"/>
    <property type="match status" value="1"/>
</dbReference>
<dbReference type="EMBL" id="BMIF01000003">
    <property type="protein sequence ID" value="GGA60401.1"/>
    <property type="molecule type" value="Genomic_DNA"/>
</dbReference>
<sequence length="133" mass="13197">MERRAFLGSLGAGALGGLGGLALAPRQSAAATAAATGPVITTYVTGQSGGDNVPQTGEVVHLIADPSYGYDPNAVAVVTTNGARLGYLPPIHSQMLGPILAAGFTAIGRVRTSGSGAKPQVQVSAVLQPPVHV</sequence>
<name>A0A916RM60_9HYPH</name>
<dbReference type="GO" id="GO:0003676">
    <property type="term" value="F:nucleic acid binding"/>
    <property type="evidence" value="ECO:0007669"/>
    <property type="project" value="InterPro"/>
</dbReference>
<evidence type="ECO:0000313" key="4">
    <source>
        <dbReference type="EMBL" id="GGA60401.1"/>
    </source>
</evidence>
<dbReference type="InterPro" id="IPR006311">
    <property type="entry name" value="TAT_signal"/>
</dbReference>
<accession>A0A916RM60</accession>
<dbReference type="GO" id="GO:0016818">
    <property type="term" value="F:hydrolase activity, acting on acid anhydrides, in phosphorus-containing anhydrides"/>
    <property type="evidence" value="ECO:0007669"/>
    <property type="project" value="InterPro"/>
</dbReference>
<dbReference type="AlphaFoldDB" id="A0A916RM60"/>
<gene>
    <name evidence="4" type="ORF">GCM10011385_12560</name>
</gene>
<dbReference type="Gene3D" id="3.30.70.2330">
    <property type="match status" value="1"/>
</dbReference>
<feature type="domain" description="HIRAN" evidence="3">
    <location>
        <begin position="43"/>
        <end position="113"/>
    </location>
</feature>
<keyword evidence="2" id="KW-0378">Hydrolase</keyword>
<keyword evidence="1" id="KW-0479">Metal-binding</keyword>
<protein>
    <recommendedName>
        <fullName evidence="3">HIRAN domain-containing protein</fullName>
    </recommendedName>
</protein>
<dbReference type="Proteomes" id="UP000636264">
    <property type="component" value="Unassembled WGS sequence"/>
</dbReference>
<dbReference type="GO" id="GO:0008270">
    <property type="term" value="F:zinc ion binding"/>
    <property type="evidence" value="ECO:0007669"/>
    <property type="project" value="InterPro"/>
</dbReference>
<reference evidence="4" key="2">
    <citation type="submission" date="2020-09" db="EMBL/GenBank/DDBJ databases">
        <authorList>
            <person name="Sun Q."/>
            <person name="Zhou Y."/>
        </authorList>
    </citation>
    <scope>NUCLEOTIDE SEQUENCE</scope>
    <source>
        <strain evidence="4">CGMCC 1.15320</strain>
    </source>
</reference>
<reference evidence="4" key="1">
    <citation type="journal article" date="2014" name="Int. J. Syst. Evol. Microbiol.">
        <title>Complete genome sequence of Corynebacterium casei LMG S-19264T (=DSM 44701T), isolated from a smear-ripened cheese.</title>
        <authorList>
            <consortium name="US DOE Joint Genome Institute (JGI-PGF)"/>
            <person name="Walter F."/>
            <person name="Albersmeier A."/>
            <person name="Kalinowski J."/>
            <person name="Ruckert C."/>
        </authorList>
    </citation>
    <scope>NUCLEOTIDE SEQUENCE</scope>
    <source>
        <strain evidence="4">CGMCC 1.15320</strain>
    </source>
</reference>
<evidence type="ECO:0000256" key="2">
    <source>
        <dbReference type="ARBA" id="ARBA00022801"/>
    </source>
</evidence>
<organism evidence="4 5">
    <name type="scientific">Nitratireductor aestuarii</name>
    <dbReference type="NCBI Taxonomy" id="1735103"/>
    <lineage>
        <taxon>Bacteria</taxon>
        <taxon>Pseudomonadati</taxon>
        <taxon>Pseudomonadota</taxon>
        <taxon>Alphaproteobacteria</taxon>
        <taxon>Hyphomicrobiales</taxon>
        <taxon>Phyllobacteriaceae</taxon>
        <taxon>Nitratireductor</taxon>
    </lineage>
</organism>
<dbReference type="InterPro" id="IPR014905">
    <property type="entry name" value="HIRAN"/>
</dbReference>
<proteinExistence type="predicted"/>
<evidence type="ECO:0000256" key="1">
    <source>
        <dbReference type="ARBA" id="ARBA00022723"/>
    </source>
</evidence>
<evidence type="ECO:0000313" key="5">
    <source>
        <dbReference type="Proteomes" id="UP000636264"/>
    </source>
</evidence>
<comment type="caution">
    <text evidence="4">The sequence shown here is derived from an EMBL/GenBank/DDBJ whole genome shotgun (WGS) entry which is preliminary data.</text>
</comment>
<keyword evidence="5" id="KW-1185">Reference proteome</keyword>